<dbReference type="Proteomes" id="UP000886047">
    <property type="component" value="Unassembled WGS sequence"/>
</dbReference>
<dbReference type="InterPro" id="IPR019861">
    <property type="entry name" value="PorP/SprF_Bacteroidetes"/>
</dbReference>
<dbReference type="EMBL" id="DSDK01000815">
    <property type="protein sequence ID" value="HDR52817.1"/>
    <property type="molecule type" value="Genomic_DNA"/>
</dbReference>
<accession>A0A831LTS3</accession>
<dbReference type="Pfam" id="PF11751">
    <property type="entry name" value="PorP_SprF"/>
    <property type="match status" value="1"/>
</dbReference>
<name>A0A831LTS3_9BACT</name>
<evidence type="ECO:0000313" key="1">
    <source>
        <dbReference type="EMBL" id="HDR52817.1"/>
    </source>
</evidence>
<proteinExistence type="predicted"/>
<reference evidence="1" key="1">
    <citation type="journal article" date="2020" name="mSystems">
        <title>Genome- and Community-Level Interaction Insights into Carbon Utilization and Element Cycling Functions of Hydrothermarchaeota in Hydrothermal Sediment.</title>
        <authorList>
            <person name="Zhou Z."/>
            <person name="Liu Y."/>
            <person name="Xu W."/>
            <person name="Pan J."/>
            <person name="Luo Z.H."/>
            <person name="Li M."/>
        </authorList>
    </citation>
    <scope>NUCLEOTIDE SEQUENCE [LARGE SCALE GENOMIC DNA]</scope>
    <source>
        <strain evidence="1">SpSt-1217</strain>
    </source>
</reference>
<organism evidence="1">
    <name type="scientific">Mariniphaga anaerophila</name>
    <dbReference type="NCBI Taxonomy" id="1484053"/>
    <lineage>
        <taxon>Bacteria</taxon>
        <taxon>Pseudomonadati</taxon>
        <taxon>Bacteroidota</taxon>
        <taxon>Bacteroidia</taxon>
        <taxon>Marinilabiliales</taxon>
        <taxon>Prolixibacteraceae</taxon>
        <taxon>Mariniphaga</taxon>
    </lineage>
</organism>
<dbReference type="NCBIfam" id="TIGR03519">
    <property type="entry name" value="T9SS_PorP_fam"/>
    <property type="match status" value="1"/>
</dbReference>
<dbReference type="AlphaFoldDB" id="A0A831LTS3"/>
<sequence length="339" mass="38821">MMEATRLPAPYSLTEAIKMFNLKKKNKMKFKLNIKKGLGILVMVIIANASFAQQDPMYTQYFFNSQTVNPAYAGTWESLGFMALARQQWVGWDGAPRNYTFSMQAPMSNNKVALGLNVISDNVFKEKKFGLWGDYSYRVKVTNETSLRMGLKAGFTNYSNNLTEYAIVDANDPLFQGDLENKFLPNFGVGLFMYNQRYYVGLSVPKLLHNEMEGDNPNNFSVEADFRHYYLEGGLVFDVGQNMKFKPTFMTKAVQGAPVQLDLTANFLFNERLWLGAMWRSNDSFGAIAQWIFGNDLRIGYAFDFSTTKLQNYHSGTHEIMVSYELRTLKELVTSPRYF</sequence>
<gene>
    <name evidence="1" type="ORF">ENN90_14565</name>
</gene>
<protein>
    <submittedName>
        <fullName evidence="1">Type IX secretion system membrane protein PorP/SprF</fullName>
    </submittedName>
</protein>
<comment type="caution">
    <text evidence="1">The sequence shown here is derived from an EMBL/GenBank/DDBJ whole genome shotgun (WGS) entry which is preliminary data.</text>
</comment>